<feature type="transmembrane region" description="Helical" evidence="6">
    <location>
        <begin position="291"/>
        <end position="313"/>
    </location>
</feature>
<feature type="transmembrane region" description="Helical" evidence="6">
    <location>
        <begin position="146"/>
        <end position="163"/>
    </location>
</feature>
<name>A0AAV2TFX1_CALDB</name>
<dbReference type="GO" id="GO:0005886">
    <property type="term" value="C:plasma membrane"/>
    <property type="evidence" value="ECO:0007669"/>
    <property type="project" value="TreeGrafter"/>
</dbReference>
<gene>
    <name evidence="7" type="ORF">CDAUBV1_LOCUS10101</name>
</gene>
<reference evidence="7" key="1">
    <citation type="submission" date="2024-06" db="EMBL/GenBank/DDBJ databases">
        <authorList>
            <person name="Liu X."/>
            <person name="Lenzi L."/>
            <person name="Haldenby T S."/>
            <person name="Uol C."/>
        </authorList>
    </citation>
    <scope>NUCLEOTIDE SEQUENCE</scope>
</reference>
<evidence type="ECO:0000256" key="5">
    <source>
        <dbReference type="SAM" id="MobiDB-lite"/>
    </source>
</evidence>
<evidence type="ECO:0000313" key="7">
    <source>
        <dbReference type="EMBL" id="CAL5135999.1"/>
    </source>
</evidence>
<feature type="transmembrane region" description="Helical" evidence="6">
    <location>
        <begin position="31"/>
        <end position="57"/>
    </location>
</feature>
<evidence type="ECO:0000256" key="2">
    <source>
        <dbReference type="ARBA" id="ARBA00022692"/>
    </source>
</evidence>
<comment type="subcellular location">
    <subcellularLocation>
        <location evidence="1">Membrane</location>
        <topology evidence="1">Multi-pass membrane protein</topology>
    </subcellularLocation>
</comment>
<dbReference type="AlphaFoldDB" id="A0AAV2TFX1"/>
<comment type="caution">
    <text evidence="7">The sequence shown here is derived from an EMBL/GenBank/DDBJ whole genome shotgun (WGS) entry which is preliminary data.</text>
</comment>
<feature type="region of interest" description="Disordered" evidence="5">
    <location>
        <begin position="65"/>
        <end position="84"/>
    </location>
</feature>
<evidence type="ECO:0000256" key="1">
    <source>
        <dbReference type="ARBA" id="ARBA00004141"/>
    </source>
</evidence>
<feature type="transmembrane region" description="Helical" evidence="6">
    <location>
        <begin position="109"/>
        <end position="126"/>
    </location>
</feature>
<dbReference type="EMBL" id="CAXLJL010000279">
    <property type="protein sequence ID" value="CAL5135999.1"/>
    <property type="molecule type" value="Genomic_DNA"/>
</dbReference>
<dbReference type="InterPro" id="IPR003689">
    <property type="entry name" value="ZIP"/>
</dbReference>
<accession>A0AAV2TFX1</accession>
<feature type="transmembrane region" description="Helical" evidence="6">
    <location>
        <begin position="325"/>
        <end position="348"/>
    </location>
</feature>
<protein>
    <submittedName>
        <fullName evidence="7">Uncharacterized protein</fullName>
    </submittedName>
</protein>
<keyword evidence="2 6" id="KW-0812">Transmembrane</keyword>
<organism evidence="7 8">
    <name type="scientific">Calicophoron daubneyi</name>
    <name type="common">Rumen fluke</name>
    <name type="synonym">Paramphistomum daubneyi</name>
    <dbReference type="NCBI Taxonomy" id="300641"/>
    <lineage>
        <taxon>Eukaryota</taxon>
        <taxon>Metazoa</taxon>
        <taxon>Spiralia</taxon>
        <taxon>Lophotrochozoa</taxon>
        <taxon>Platyhelminthes</taxon>
        <taxon>Trematoda</taxon>
        <taxon>Digenea</taxon>
        <taxon>Plagiorchiida</taxon>
        <taxon>Pronocephalata</taxon>
        <taxon>Paramphistomoidea</taxon>
        <taxon>Paramphistomidae</taxon>
        <taxon>Calicophoron</taxon>
    </lineage>
</organism>
<sequence>MIRLRAQNSTLLSSLGDLSIATDTRRYLTGIKLGLAAVMFVYVLIACFLPVILFHFANVQQRNNREMGENEPREDQESEESEHVQNRSVCRSRCLQWTPEKRRKVIKRANAFAAGALLSVTFLDVFIETLECTDAGLKAFGLKTNFPVSAFCVLIGLLLVLGVEQTTLEAYSLPPPPRGEGDVENFRMNASEHTEDGAGGHAHSHEGIPFRAGINKGWLRVMTLLIAISLHSVFEGMAMGLSSTAAMVITLFVAVTAHKFIIAASIGISVANEIANALKDEKETWNVKKMYVSQGIGVITFAAASPLGIIIGWAVTEKAKSAEFLIAEALLQAIACGTLIYVTFFELLRRAENELDPDGMVHYLLLLLGAGIVALVIGLSPEE</sequence>
<dbReference type="GO" id="GO:0005385">
    <property type="term" value="F:zinc ion transmembrane transporter activity"/>
    <property type="evidence" value="ECO:0007669"/>
    <property type="project" value="TreeGrafter"/>
</dbReference>
<proteinExistence type="predicted"/>
<dbReference type="Proteomes" id="UP001497525">
    <property type="component" value="Unassembled WGS sequence"/>
</dbReference>
<dbReference type="PANTHER" id="PTHR11040:SF140">
    <property type="entry name" value="ZRT (ZRT), IRT- (IRT-) LIKE PROTEIN TRANSPORTER"/>
    <property type="match status" value="1"/>
</dbReference>
<feature type="transmembrane region" description="Helical" evidence="6">
    <location>
        <begin position="246"/>
        <end position="270"/>
    </location>
</feature>
<dbReference type="PANTHER" id="PTHR11040">
    <property type="entry name" value="ZINC/IRON TRANSPORTER"/>
    <property type="match status" value="1"/>
</dbReference>
<keyword evidence="4 6" id="KW-0472">Membrane</keyword>
<feature type="transmembrane region" description="Helical" evidence="6">
    <location>
        <begin position="360"/>
        <end position="380"/>
    </location>
</feature>
<dbReference type="Pfam" id="PF02535">
    <property type="entry name" value="Zip"/>
    <property type="match status" value="1"/>
</dbReference>
<evidence type="ECO:0000313" key="8">
    <source>
        <dbReference type="Proteomes" id="UP001497525"/>
    </source>
</evidence>
<evidence type="ECO:0000256" key="4">
    <source>
        <dbReference type="ARBA" id="ARBA00023136"/>
    </source>
</evidence>
<feature type="transmembrane region" description="Helical" evidence="6">
    <location>
        <begin position="217"/>
        <end position="234"/>
    </location>
</feature>
<keyword evidence="3 6" id="KW-1133">Transmembrane helix</keyword>
<evidence type="ECO:0000256" key="6">
    <source>
        <dbReference type="SAM" id="Phobius"/>
    </source>
</evidence>
<evidence type="ECO:0000256" key="3">
    <source>
        <dbReference type="ARBA" id="ARBA00022989"/>
    </source>
</evidence>